<keyword evidence="8" id="KW-0460">Magnesium</keyword>
<dbReference type="EC" id="6.3.2.25" evidence="11"/>
<evidence type="ECO:0000256" key="5">
    <source>
        <dbReference type="ARBA" id="ARBA00022598"/>
    </source>
</evidence>
<dbReference type="PANTHER" id="PTHR46570:SF1">
    <property type="entry name" value="TUBULIN--TYROSINE LIGASE"/>
    <property type="match status" value="1"/>
</dbReference>
<dbReference type="Gene3D" id="3.30.470.20">
    <property type="entry name" value="ATP-grasp fold, B domain"/>
    <property type="match status" value="1"/>
</dbReference>
<keyword evidence="6" id="KW-0547">Nucleotide-binding</keyword>
<keyword evidence="15" id="KW-1185">Reference proteome</keyword>
<keyword evidence="9" id="KW-0630">Potassium</keyword>
<dbReference type="GO" id="GO:0000226">
    <property type="term" value="P:microtubule cytoskeleton organization"/>
    <property type="evidence" value="ECO:0007669"/>
    <property type="project" value="TreeGrafter"/>
</dbReference>
<dbReference type="PANTHER" id="PTHR46570">
    <property type="entry name" value="TUBULIN--TYROSINE LIGASE"/>
    <property type="match status" value="1"/>
</dbReference>
<evidence type="ECO:0000256" key="2">
    <source>
        <dbReference type="ARBA" id="ARBA00001958"/>
    </source>
</evidence>
<organism evidence="14 15">
    <name type="scientific">Dreissena polymorpha</name>
    <name type="common">Zebra mussel</name>
    <name type="synonym">Mytilus polymorpha</name>
    <dbReference type="NCBI Taxonomy" id="45954"/>
    <lineage>
        <taxon>Eukaryota</taxon>
        <taxon>Metazoa</taxon>
        <taxon>Spiralia</taxon>
        <taxon>Lophotrochozoa</taxon>
        <taxon>Mollusca</taxon>
        <taxon>Bivalvia</taxon>
        <taxon>Autobranchia</taxon>
        <taxon>Heteroconchia</taxon>
        <taxon>Euheterodonta</taxon>
        <taxon>Imparidentia</taxon>
        <taxon>Neoheterodontei</taxon>
        <taxon>Myida</taxon>
        <taxon>Dreissenoidea</taxon>
        <taxon>Dreissenidae</taxon>
        <taxon>Dreissena</taxon>
    </lineage>
</organism>
<evidence type="ECO:0000256" key="12">
    <source>
        <dbReference type="ARBA" id="ARBA00041021"/>
    </source>
</evidence>
<comment type="cofactor">
    <cofactor evidence="1">
        <name>Mg(2+)</name>
        <dbReference type="ChEBI" id="CHEBI:18420"/>
    </cofactor>
</comment>
<accession>A0A9D4L2Y3</accession>
<proteinExistence type="inferred from homology"/>
<comment type="similarity">
    <text evidence="3">Belongs to the tubulin--tyrosine ligase family.</text>
</comment>
<dbReference type="InterPro" id="IPR052492">
    <property type="entry name" value="Tubulin-tyrosine_ligase"/>
</dbReference>
<evidence type="ECO:0000256" key="6">
    <source>
        <dbReference type="ARBA" id="ARBA00022741"/>
    </source>
</evidence>
<evidence type="ECO:0000313" key="14">
    <source>
        <dbReference type="EMBL" id="KAH3850656.1"/>
    </source>
</evidence>
<dbReference type="GO" id="GO:0005524">
    <property type="term" value="F:ATP binding"/>
    <property type="evidence" value="ECO:0007669"/>
    <property type="project" value="UniProtKB-KW"/>
</dbReference>
<protein>
    <recommendedName>
        <fullName evidence="12">Tubulin--tyrosine ligase</fullName>
        <ecNumber evidence="11">6.3.2.25</ecNumber>
    </recommendedName>
</protein>
<evidence type="ECO:0000256" key="10">
    <source>
        <dbReference type="ARBA" id="ARBA00037791"/>
    </source>
</evidence>
<evidence type="ECO:0000256" key="9">
    <source>
        <dbReference type="ARBA" id="ARBA00022958"/>
    </source>
</evidence>
<comment type="catalytic activity">
    <reaction evidence="13">
        <text>C-terminal L-alpha-aminoacyl-L-glutamyl-L-glutamyl-[tubulin] + L-tyrosine + ATP = C-terminal L-alpha-aminoacyl-L-glutamyl-L-glutamyl-L-tyrosyl-[tubulin] + ADP + phosphate + H(+)</text>
        <dbReference type="Rhea" id="RHEA:17605"/>
        <dbReference type="Rhea" id="RHEA-COMP:16434"/>
        <dbReference type="Rhea" id="RHEA-COMP:16435"/>
        <dbReference type="ChEBI" id="CHEBI:15378"/>
        <dbReference type="ChEBI" id="CHEBI:30616"/>
        <dbReference type="ChEBI" id="CHEBI:43474"/>
        <dbReference type="ChEBI" id="CHEBI:58315"/>
        <dbReference type="ChEBI" id="CHEBI:149554"/>
        <dbReference type="ChEBI" id="CHEBI:149555"/>
        <dbReference type="ChEBI" id="CHEBI:456216"/>
        <dbReference type="EC" id="6.3.2.25"/>
    </reaction>
</comment>
<evidence type="ECO:0000256" key="4">
    <source>
        <dbReference type="ARBA" id="ARBA00011245"/>
    </source>
</evidence>
<evidence type="ECO:0000313" key="15">
    <source>
        <dbReference type="Proteomes" id="UP000828390"/>
    </source>
</evidence>
<sequence>MDQYGFVSRDSGSSVYKATAEYLLQERGHDWKRLPPNSSSFHLMFGERNKLPFGRLGHDPGRVNLVNYYRGSDILCRKTALVKVFKEYCSIVKYSYPKWLPRSFRIFPKNIIKTNLRNSNQSLVKEKPDDRAELIAANASLVTEEGSSVAWIAKITSGAKGDGIKISDNVEELLQYVDSHDRAFVIQRYIRHPLLLGGTRKFDIRCWVLLDAWYNVYLFREGVLRTCSESYDPNDLSKVTSHLTNHCLQKEQSANFGQYEVGNEMFFDEFNRYLMDRHGTSIESCVLPQIKDIMKKCFHIVKEKINTHGLGYVCFQLFGFDFLLDENMKMWLVEINGAPASAQALLPHLVRSIVLTAIDPVFPPSQPRDGDSWFTKIA</sequence>
<evidence type="ECO:0000256" key="3">
    <source>
        <dbReference type="ARBA" id="ARBA00006820"/>
    </source>
</evidence>
<dbReference type="Gene3D" id="3.40.50.11480">
    <property type="match status" value="1"/>
</dbReference>
<keyword evidence="5" id="KW-0436">Ligase</keyword>
<dbReference type="Proteomes" id="UP000828390">
    <property type="component" value="Unassembled WGS sequence"/>
</dbReference>
<evidence type="ECO:0000256" key="1">
    <source>
        <dbReference type="ARBA" id="ARBA00001946"/>
    </source>
</evidence>
<comment type="subunit">
    <text evidence="4">Monomer.</text>
</comment>
<reference evidence="14" key="1">
    <citation type="journal article" date="2019" name="bioRxiv">
        <title>The Genome of the Zebra Mussel, Dreissena polymorpha: A Resource for Invasive Species Research.</title>
        <authorList>
            <person name="McCartney M.A."/>
            <person name="Auch B."/>
            <person name="Kono T."/>
            <person name="Mallez S."/>
            <person name="Zhang Y."/>
            <person name="Obille A."/>
            <person name="Becker A."/>
            <person name="Abrahante J.E."/>
            <person name="Garbe J."/>
            <person name="Badalamenti J.P."/>
            <person name="Herman A."/>
            <person name="Mangelson H."/>
            <person name="Liachko I."/>
            <person name="Sullivan S."/>
            <person name="Sone E.D."/>
            <person name="Koren S."/>
            <person name="Silverstein K.A.T."/>
            <person name="Beckman K.B."/>
            <person name="Gohl D.M."/>
        </authorList>
    </citation>
    <scope>NUCLEOTIDE SEQUENCE</scope>
    <source>
        <strain evidence="14">Duluth1</strain>
        <tissue evidence="14">Whole animal</tissue>
    </source>
</reference>
<comment type="function">
    <text evidence="10">Catalyzes the post-translational addition of a tyrosine to the C-terminal end of detyrosinated alpha-tubulin.</text>
</comment>
<dbReference type="OrthoDB" id="18862at2759"/>
<reference evidence="14" key="2">
    <citation type="submission" date="2020-11" db="EMBL/GenBank/DDBJ databases">
        <authorList>
            <person name="McCartney M.A."/>
            <person name="Auch B."/>
            <person name="Kono T."/>
            <person name="Mallez S."/>
            <person name="Becker A."/>
            <person name="Gohl D.M."/>
            <person name="Silverstein K.A.T."/>
            <person name="Koren S."/>
            <person name="Bechman K.B."/>
            <person name="Herman A."/>
            <person name="Abrahante J.E."/>
            <person name="Garbe J."/>
        </authorList>
    </citation>
    <scope>NUCLEOTIDE SEQUENCE</scope>
    <source>
        <strain evidence="14">Duluth1</strain>
        <tissue evidence="14">Whole animal</tissue>
    </source>
</reference>
<gene>
    <name evidence="14" type="ORF">DPMN_093081</name>
</gene>
<dbReference type="GO" id="GO:0005876">
    <property type="term" value="C:spindle microtubule"/>
    <property type="evidence" value="ECO:0007669"/>
    <property type="project" value="TreeGrafter"/>
</dbReference>
<evidence type="ECO:0000256" key="11">
    <source>
        <dbReference type="ARBA" id="ARBA00038960"/>
    </source>
</evidence>
<evidence type="ECO:0000256" key="8">
    <source>
        <dbReference type="ARBA" id="ARBA00022842"/>
    </source>
</evidence>
<comment type="caution">
    <text evidence="14">The sequence shown here is derived from an EMBL/GenBank/DDBJ whole genome shotgun (WGS) entry which is preliminary data.</text>
</comment>
<keyword evidence="7" id="KW-0067">ATP-binding</keyword>
<dbReference type="EMBL" id="JAIWYP010000003">
    <property type="protein sequence ID" value="KAH3850656.1"/>
    <property type="molecule type" value="Genomic_DNA"/>
</dbReference>
<comment type="cofactor">
    <cofactor evidence="2">
        <name>K(+)</name>
        <dbReference type="ChEBI" id="CHEBI:29103"/>
    </cofactor>
</comment>
<evidence type="ECO:0000256" key="7">
    <source>
        <dbReference type="ARBA" id="ARBA00022840"/>
    </source>
</evidence>
<dbReference type="AlphaFoldDB" id="A0A9D4L2Y3"/>
<evidence type="ECO:0000256" key="13">
    <source>
        <dbReference type="ARBA" id="ARBA00047950"/>
    </source>
</evidence>
<dbReference type="SUPFAM" id="SSF56059">
    <property type="entry name" value="Glutathione synthetase ATP-binding domain-like"/>
    <property type="match status" value="1"/>
</dbReference>
<dbReference type="Pfam" id="PF03133">
    <property type="entry name" value="TTL"/>
    <property type="match status" value="1"/>
</dbReference>
<name>A0A9D4L2Y3_DREPO</name>
<dbReference type="InterPro" id="IPR004344">
    <property type="entry name" value="TTL/TTLL_fam"/>
</dbReference>
<dbReference type="PROSITE" id="PS51221">
    <property type="entry name" value="TTL"/>
    <property type="match status" value="1"/>
</dbReference>
<dbReference type="GO" id="GO:0004835">
    <property type="term" value="F:tubulin-tyrosine ligase activity"/>
    <property type="evidence" value="ECO:0007669"/>
    <property type="project" value="UniProtKB-EC"/>
</dbReference>